<evidence type="ECO:0000313" key="1">
    <source>
        <dbReference type="EMBL" id="MEB3103100.1"/>
    </source>
</evidence>
<reference evidence="1" key="1">
    <citation type="submission" date="2023-12" db="EMBL/GenBank/DDBJ databases">
        <title>Fervidustalea candida gen. nov., sp. nov., a novel member of the family Paenibacillaceae isolated from a geothermal area.</title>
        <authorList>
            <person name="Li W.-J."/>
            <person name="Jiao J.-Y."/>
            <person name="Chen Y."/>
        </authorList>
    </citation>
    <scope>NUCLEOTIDE SEQUENCE</scope>
    <source>
        <strain evidence="1">SYSU GA230002</strain>
    </source>
</reference>
<dbReference type="EMBL" id="JAYJLD010000027">
    <property type="protein sequence ID" value="MEB3103100.1"/>
    <property type="molecule type" value="Genomic_DNA"/>
</dbReference>
<proteinExistence type="predicted"/>
<keyword evidence="2" id="KW-1185">Reference proteome</keyword>
<gene>
    <name evidence="1" type="ORF">VF724_15695</name>
</gene>
<dbReference type="Proteomes" id="UP001310386">
    <property type="component" value="Unassembled WGS sequence"/>
</dbReference>
<comment type="caution">
    <text evidence="1">The sequence shown here is derived from an EMBL/GenBank/DDBJ whole genome shotgun (WGS) entry which is preliminary data.</text>
</comment>
<protein>
    <submittedName>
        <fullName evidence="1">Uncharacterized protein</fullName>
    </submittedName>
</protein>
<name>A0ABU5ZKS8_9BACL</name>
<sequence>MQKYIVADGIIMEFHGVVPWNLPIKAYGRDWVVVEALGMDDALEQAKRFDTDQHPAQEIFAAAIRGMDEEEALKWVGWEKDSIIGYAEAAKILGWDKRRIGTYMQRGSFPEPIIRLASGPIWTRKQIEDYRDSRK</sequence>
<evidence type="ECO:0000313" key="2">
    <source>
        <dbReference type="Proteomes" id="UP001310386"/>
    </source>
</evidence>
<accession>A0ABU5ZKS8</accession>
<organism evidence="1 2">
    <name type="scientific">Ferviditalea candida</name>
    <dbReference type="NCBI Taxonomy" id="3108399"/>
    <lineage>
        <taxon>Bacteria</taxon>
        <taxon>Bacillati</taxon>
        <taxon>Bacillota</taxon>
        <taxon>Bacilli</taxon>
        <taxon>Bacillales</taxon>
        <taxon>Paenibacillaceae</taxon>
        <taxon>Ferviditalea</taxon>
    </lineage>
</organism>
<dbReference type="RefSeq" id="WP_371755227.1">
    <property type="nucleotide sequence ID" value="NZ_JAYJLD010000027.1"/>
</dbReference>